<gene>
    <name evidence="11" type="ORF">SAY87_021843</name>
</gene>
<feature type="transmembrane region" description="Helical" evidence="9">
    <location>
        <begin position="299"/>
        <end position="318"/>
    </location>
</feature>
<feature type="transmembrane region" description="Helical" evidence="9">
    <location>
        <begin position="235"/>
        <end position="256"/>
    </location>
</feature>
<comment type="similarity">
    <text evidence="2">Belongs to the wax synthase family.</text>
</comment>
<dbReference type="Proteomes" id="UP001345219">
    <property type="component" value="Chromosome 16"/>
</dbReference>
<keyword evidence="12" id="KW-1185">Reference proteome</keyword>
<dbReference type="GO" id="GO:0006629">
    <property type="term" value="P:lipid metabolic process"/>
    <property type="evidence" value="ECO:0007669"/>
    <property type="project" value="UniProtKB-KW"/>
</dbReference>
<evidence type="ECO:0000256" key="3">
    <source>
        <dbReference type="ARBA" id="ARBA00022679"/>
    </source>
</evidence>
<sequence>MDKEEMKRVMNVWASSVALLCYCYTVVRSVPKGTLRLISLLPIFFLLSLLPLSLSSFQLAAPAAFLLVWLCNFKLLLFFFEAGPLIHCPSCLRFVLAAALPIKIKPSTTTMPAGPPFPKARVTLPAKALVLALLHHVCEYRSSLHPYLVWLLYGACIFFGIELVLALYSLPGQVVLSGQGIELEPQFNEPLLSTSLEDFWGRRWNLTVSAILREAIYDPIRAASLRWAGRRLGSYVAVLVTFTTSGLMHEVVFYYFIRSTPTWEVTVFFLIQGGCVVAEKEVKRRLRGRWRPNKLISRALTLGFLGVMAIRLIGVSMVESGVDEKAIRESRVILNFLKEKAGLVLASYILKIGLVKRLL</sequence>
<proteinExistence type="inferred from homology"/>
<feature type="transmembrane region" description="Helical" evidence="9">
    <location>
        <begin position="59"/>
        <end position="80"/>
    </location>
</feature>
<feature type="transmembrane region" description="Helical" evidence="9">
    <location>
        <begin position="262"/>
        <end position="278"/>
    </location>
</feature>
<organism evidence="11 12">
    <name type="scientific">Trapa incisa</name>
    <dbReference type="NCBI Taxonomy" id="236973"/>
    <lineage>
        <taxon>Eukaryota</taxon>
        <taxon>Viridiplantae</taxon>
        <taxon>Streptophyta</taxon>
        <taxon>Embryophyta</taxon>
        <taxon>Tracheophyta</taxon>
        <taxon>Spermatophyta</taxon>
        <taxon>Magnoliopsida</taxon>
        <taxon>eudicotyledons</taxon>
        <taxon>Gunneridae</taxon>
        <taxon>Pentapetalae</taxon>
        <taxon>rosids</taxon>
        <taxon>malvids</taxon>
        <taxon>Myrtales</taxon>
        <taxon>Lythraceae</taxon>
        <taxon>Trapa</taxon>
    </lineage>
</organism>
<evidence type="ECO:0000256" key="6">
    <source>
        <dbReference type="ARBA" id="ARBA00023098"/>
    </source>
</evidence>
<feature type="transmembrane region" description="Helical" evidence="9">
    <location>
        <begin position="9"/>
        <end position="27"/>
    </location>
</feature>
<protein>
    <recommendedName>
        <fullName evidence="10">Wax synthase domain-containing protein</fullName>
    </recommendedName>
</protein>
<feature type="transmembrane region" description="Helical" evidence="9">
    <location>
        <begin position="150"/>
        <end position="170"/>
    </location>
</feature>
<evidence type="ECO:0000313" key="11">
    <source>
        <dbReference type="EMBL" id="KAK4753045.1"/>
    </source>
</evidence>
<comment type="subcellular location">
    <subcellularLocation>
        <location evidence="1">Membrane</location>
        <topology evidence="1">Multi-pass membrane protein</topology>
    </subcellularLocation>
</comment>
<dbReference type="GO" id="GO:0008374">
    <property type="term" value="F:O-acyltransferase activity"/>
    <property type="evidence" value="ECO:0007669"/>
    <property type="project" value="InterPro"/>
</dbReference>
<name>A0AAN7JRL9_9MYRT</name>
<dbReference type="Pfam" id="PF13813">
    <property type="entry name" value="MBOAT_2"/>
    <property type="match status" value="1"/>
</dbReference>
<keyword evidence="3" id="KW-0808">Transferase</keyword>
<comment type="caution">
    <text evidence="11">The sequence shown here is derived from an EMBL/GenBank/DDBJ whole genome shotgun (WGS) entry which is preliminary data.</text>
</comment>
<reference evidence="11 12" key="1">
    <citation type="journal article" date="2023" name="Hortic Res">
        <title>Pangenome of water caltrop reveals structural variations and asymmetric subgenome divergence after allopolyploidization.</title>
        <authorList>
            <person name="Zhang X."/>
            <person name="Chen Y."/>
            <person name="Wang L."/>
            <person name="Yuan Y."/>
            <person name="Fang M."/>
            <person name="Shi L."/>
            <person name="Lu R."/>
            <person name="Comes H.P."/>
            <person name="Ma Y."/>
            <person name="Chen Y."/>
            <person name="Huang G."/>
            <person name="Zhou Y."/>
            <person name="Zheng Z."/>
            <person name="Qiu Y."/>
        </authorList>
    </citation>
    <scope>NUCLEOTIDE SEQUENCE [LARGE SCALE GENOMIC DNA]</scope>
    <source>
        <tissue evidence="11">Roots</tissue>
    </source>
</reference>
<evidence type="ECO:0000256" key="9">
    <source>
        <dbReference type="SAM" id="Phobius"/>
    </source>
</evidence>
<dbReference type="InterPro" id="IPR032805">
    <property type="entry name" value="Wax_synthase_dom"/>
</dbReference>
<feature type="domain" description="Wax synthase" evidence="10">
    <location>
        <begin position="184"/>
        <end position="270"/>
    </location>
</feature>
<dbReference type="PANTHER" id="PTHR31595:SF70">
    <property type="entry name" value="LONG-CHAIN-ALCOHOL O-FATTY-ACYLTRANSFERASE 3-RELATED"/>
    <property type="match status" value="1"/>
</dbReference>
<evidence type="ECO:0000256" key="2">
    <source>
        <dbReference type="ARBA" id="ARBA00007282"/>
    </source>
</evidence>
<accession>A0AAN7JRL9</accession>
<dbReference type="EMBL" id="JAXIOK010000016">
    <property type="protein sequence ID" value="KAK4753045.1"/>
    <property type="molecule type" value="Genomic_DNA"/>
</dbReference>
<evidence type="ECO:0000259" key="10">
    <source>
        <dbReference type="Pfam" id="PF13813"/>
    </source>
</evidence>
<keyword evidence="7 9" id="KW-0472">Membrane</keyword>
<keyword evidence="8" id="KW-0012">Acyltransferase</keyword>
<evidence type="ECO:0000256" key="8">
    <source>
        <dbReference type="ARBA" id="ARBA00023315"/>
    </source>
</evidence>
<evidence type="ECO:0000313" key="12">
    <source>
        <dbReference type="Proteomes" id="UP001345219"/>
    </source>
</evidence>
<feature type="transmembrane region" description="Helical" evidence="9">
    <location>
        <begin position="33"/>
        <end position="52"/>
    </location>
</feature>
<dbReference type="InterPro" id="IPR044851">
    <property type="entry name" value="Wax_synthase"/>
</dbReference>
<keyword evidence="4 9" id="KW-0812">Transmembrane</keyword>
<evidence type="ECO:0000256" key="7">
    <source>
        <dbReference type="ARBA" id="ARBA00023136"/>
    </source>
</evidence>
<dbReference type="AlphaFoldDB" id="A0AAN7JRL9"/>
<keyword evidence="6" id="KW-0443">Lipid metabolism</keyword>
<dbReference type="GO" id="GO:0016020">
    <property type="term" value="C:membrane"/>
    <property type="evidence" value="ECO:0007669"/>
    <property type="project" value="UniProtKB-SubCell"/>
</dbReference>
<keyword evidence="5 9" id="KW-1133">Transmembrane helix</keyword>
<evidence type="ECO:0000256" key="1">
    <source>
        <dbReference type="ARBA" id="ARBA00004141"/>
    </source>
</evidence>
<evidence type="ECO:0000256" key="4">
    <source>
        <dbReference type="ARBA" id="ARBA00022692"/>
    </source>
</evidence>
<evidence type="ECO:0000256" key="5">
    <source>
        <dbReference type="ARBA" id="ARBA00022989"/>
    </source>
</evidence>
<dbReference type="PANTHER" id="PTHR31595">
    <property type="entry name" value="LONG-CHAIN-ALCOHOL O-FATTY-ACYLTRANSFERASE 3-RELATED"/>
    <property type="match status" value="1"/>
</dbReference>